<feature type="compositionally biased region" description="Basic and acidic residues" evidence="1">
    <location>
        <begin position="43"/>
        <end position="59"/>
    </location>
</feature>
<dbReference type="RefSeq" id="WP_016658257.1">
    <property type="nucleotide sequence ID" value="NZ_CP024620.2"/>
</dbReference>
<evidence type="ECO:0000256" key="1">
    <source>
        <dbReference type="SAM" id="MobiDB-lite"/>
    </source>
</evidence>
<dbReference type="KEGG" id="aid:CTZ23_08285"/>
<dbReference type="STRING" id="756892.GCA_001922645_01014"/>
<dbReference type="EMBL" id="CP044455">
    <property type="protein sequence ID" value="QIC70428.1"/>
    <property type="molecule type" value="Genomic_DNA"/>
</dbReference>
<dbReference type="Proteomes" id="UP000503440">
    <property type="component" value="Chromosome"/>
</dbReference>
<evidence type="ECO:0000313" key="4">
    <source>
        <dbReference type="Proteomes" id="UP000503440"/>
    </source>
</evidence>
<gene>
    <name evidence="3" type="ORF">FSC09_08355</name>
    <name evidence="2" type="ORF">MSG88_06705</name>
</gene>
<dbReference type="EMBL" id="JAWJYY010000001">
    <property type="protein sequence ID" value="MDV4315456.1"/>
    <property type="molecule type" value="Genomic_DNA"/>
</dbReference>
<organism evidence="2 5">
    <name type="scientific">Acinetobacter indicus</name>
    <dbReference type="NCBI Taxonomy" id="756892"/>
    <lineage>
        <taxon>Bacteria</taxon>
        <taxon>Pseudomonadati</taxon>
        <taxon>Pseudomonadota</taxon>
        <taxon>Gammaproteobacteria</taxon>
        <taxon>Moraxellales</taxon>
        <taxon>Moraxellaceae</taxon>
        <taxon>Acinetobacter</taxon>
    </lineage>
</organism>
<protein>
    <submittedName>
        <fullName evidence="2">Uncharacterized protein</fullName>
    </submittedName>
</protein>
<name>A0A2L2J340_9GAMM</name>
<accession>A0A2L2J340</accession>
<reference evidence="2" key="2">
    <citation type="submission" date="2023-10" db="EMBL/GenBank/DDBJ databases">
        <authorList>
            <person name="Sykes E.M.E."/>
            <person name="Khan I.U.H."/>
            <person name="Kumar A."/>
        </authorList>
    </citation>
    <scope>NUCLEOTIDE SEQUENCE</scope>
    <source>
        <strain evidence="2">IK5</strain>
    </source>
</reference>
<dbReference type="Proteomes" id="UP001284654">
    <property type="component" value="Unassembled WGS sequence"/>
</dbReference>
<dbReference type="AlphaFoldDB" id="A0A2L2J340"/>
<sequence length="71" mass="8663">MQTHHKNQQQQKQQQKQQLEQQTEHLKQQQQQPQGPIDSPKNNQHEQDDRMLNKQHRADLQNQNMHGNHRE</sequence>
<feature type="compositionally biased region" description="Polar residues" evidence="1">
    <location>
        <begin position="60"/>
        <end position="71"/>
    </location>
</feature>
<reference evidence="3 4" key="1">
    <citation type="submission" date="2019-09" db="EMBL/GenBank/DDBJ databases">
        <title>Non-baumannii Acinetobacter spp. carrying blaNDM-1 isolated in China.</title>
        <authorList>
            <person name="Cui C."/>
            <person name="Chen C."/>
            <person name="Sun J."/>
            <person name="Liu Y."/>
        </authorList>
    </citation>
    <scope>NUCLEOTIDE SEQUENCE [LARGE SCALE GENOMIC DNA]</scope>
    <source>
        <strain evidence="3 4">B18</strain>
    </source>
</reference>
<feature type="region of interest" description="Disordered" evidence="1">
    <location>
        <begin position="1"/>
        <end position="71"/>
    </location>
</feature>
<proteinExistence type="predicted"/>
<evidence type="ECO:0000313" key="5">
    <source>
        <dbReference type="Proteomes" id="UP001284654"/>
    </source>
</evidence>
<evidence type="ECO:0000313" key="2">
    <source>
        <dbReference type="EMBL" id="MDV4315456.1"/>
    </source>
</evidence>
<feature type="compositionally biased region" description="Low complexity" evidence="1">
    <location>
        <begin position="8"/>
        <end position="21"/>
    </location>
</feature>
<evidence type="ECO:0000313" key="3">
    <source>
        <dbReference type="EMBL" id="QIC70428.1"/>
    </source>
</evidence>